<sequence length="390" mass="42331">MSSSPSLLEEPHVGVEPVETRRSRDPRRHWSRSRHAFRRCLEPPVSFGSPQTFSEPKAQSPRLRHVDSTRTRSAAIDGLRVLGIVGIVAGHVWSDRSNDIARMGLYTWHVPVFFFLGGYLWANERSLGTEFGKRVRTLLVPYVAWLLLIGAVYGTYLWANGKSLQFGNVLLGGSYMGAPFFAFWFVTALFGACLLLRALQRFPVWLPWGVAAAGLGVAYLAPDFLTTVPFSLGVAVPAMIFILAGISFRRIAPRLERGWVSVALLAGSAALIVTGVSQPLDMKQGDFGTPVLSVVIASAISAGLVLLFHGMFASSTPRVARLVTRAATVGLAVVLTHSAFIMLLSEVPVHMPAVLHFLVVLVVSWSLAYLLSRTPLGSVFTGVATASFSQ</sequence>
<evidence type="ECO:0000256" key="2">
    <source>
        <dbReference type="SAM" id="Phobius"/>
    </source>
</evidence>
<keyword evidence="4" id="KW-0808">Transferase</keyword>
<feature type="region of interest" description="Disordered" evidence="1">
    <location>
        <begin position="1"/>
        <end position="32"/>
    </location>
</feature>
<dbReference type="AlphaFoldDB" id="A0A4R8UTS1"/>
<evidence type="ECO:0000313" key="5">
    <source>
        <dbReference type="Proteomes" id="UP000298173"/>
    </source>
</evidence>
<feature type="domain" description="Acyltransferase 3" evidence="3">
    <location>
        <begin position="74"/>
        <end position="372"/>
    </location>
</feature>
<feature type="transmembrane region" description="Helical" evidence="2">
    <location>
        <begin position="135"/>
        <end position="156"/>
    </location>
</feature>
<evidence type="ECO:0000313" key="4">
    <source>
        <dbReference type="EMBL" id="TFB71864.1"/>
    </source>
</evidence>
<feature type="transmembrane region" description="Helical" evidence="2">
    <location>
        <begin position="349"/>
        <end position="371"/>
    </location>
</feature>
<feature type="transmembrane region" description="Helical" evidence="2">
    <location>
        <begin position="227"/>
        <end position="246"/>
    </location>
</feature>
<dbReference type="PANTHER" id="PTHR37312">
    <property type="entry name" value="MEMBRANE-BOUND ACYLTRANSFERASE YKRP-RELATED"/>
    <property type="match status" value="1"/>
</dbReference>
<organism evidence="4 5">
    <name type="scientific">Cryobacterium glaciale</name>
    <dbReference type="NCBI Taxonomy" id="1259145"/>
    <lineage>
        <taxon>Bacteria</taxon>
        <taxon>Bacillati</taxon>
        <taxon>Actinomycetota</taxon>
        <taxon>Actinomycetes</taxon>
        <taxon>Micrococcales</taxon>
        <taxon>Microbacteriaceae</taxon>
        <taxon>Cryobacterium</taxon>
    </lineage>
</organism>
<feature type="transmembrane region" description="Helical" evidence="2">
    <location>
        <begin position="289"/>
        <end position="310"/>
    </location>
</feature>
<name>A0A4R8UTS1_9MICO</name>
<dbReference type="InterPro" id="IPR052734">
    <property type="entry name" value="Nod_factor_acetyltransferase"/>
</dbReference>
<dbReference type="GO" id="GO:0016747">
    <property type="term" value="F:acyltransferase activity, transferring groups other than amino-acyl groups"/>
    <property type="evidence" value="ECO:0007669"/>
    <property type="project" value="InterPro"/>
</dbReference>
<feature type="transmembrane region" description="Helical" evidence="2">
    <location>
        <begin position="176"/>
        <end position="196"/>
    </location>
</feature>
<dbReference type="EMBL" id="SOEY01000023">
    <property type="protein sequence ID" value="TFB71864.1"/>
    <property type="molecule type" value="Genomic_DNA"/>
</dbReference>
<comment type="caution">
    <text evidence="4">The sequence shown here is derived from an EMBL/GenBank/DDBJ whole genome shotgun (WGS) entry which is preliminary data.</text>
</comment>
<keyword evidence="2" id="KW-0812">Transmembrane</keyword>
<dbReference type="Proteomes" id="UP000298173">
    <property type="component" value="Unassembled WGS sequence"/>
</dbReference>
<accession>A0A4R8UTS1</accession>
<feature type="transmembrane region" description="Helical" evidence="2">
    <location>
        <begin position="203"/>
        <end position="221"/>
    </location>
</feature>
<gene>
    <name evidence="4" type="ORF">E3O06_11420</name>
</gene>
<keyword evidence="4" id="KW-0012">Acyltransferase</keyword>
<evidence type="ECO:0000256" key="1">
    <source>
        <dbReference type="SAM" id="MobiDB-lite"/>
    </source>
</evidence>
<dbReference type="OrthoDB" id="3746662at2"/>
<feature type="compositionally biased region" description="Basic and acidic residues" evidence="1">
    <location>
        <begin position="9"/>
        <end position="23"/>
    </location>
</feature>
<feature type="transmembrane region" description="Helical" evidence="2">
    <location>
        <begin position="105"/>
        <end position="123"/>
    </location>
</feature>
<reference evidence="4 5" key="1">
    <citation type="submission" date="2019-03" db="EMBL/GenBank/DDBJ databases">
        <title>Genomics of glacier-inhabiting Cryobacterium strains.</title>
        <authorList>
            <person name="Liu Q."/>
            <person name="Xin Y.-H."/>
        </authorList>
    </citation>
    <scope>NUCLEOTIDE SEQUENCE [LARGE SCALE GENOMIC DNA]</scope>
    <source>
        <strain evidence="4 5">HLT2-23</strain>
    </source>
</reference>
<dbReference type="PANTHER" id="PTHR37312:SF1">
    <property type="entry name" value="MEMBRANE-BOUND ACYLTRANSFERASE YKRP-RELATED"/>
    <property type="match status" value="1"/>
</dbReference>
<dbReference type="Pfam" id="PF01757">
    <property type="entry name" value="Acyl_transf_3"/>
    <property type="match status" value="1"/>
</dbReference>
<proteinExistence type="predicted"/>
<keyword evidence="2" id="KW-0472">Membrane</keyword>
<keyword evidence="2" id="KW-1133">Transmembrane helix</keyword>
<keyword evidence="5" id="KW-1185">Reference proteome</keyword>
<feature type="transmembrane region" description="Helical" evidence="2">
    <location>
        <begin position="322"/>
        <end position="343"/>
    </location>
</feature>
<feature type="transmembrane region" description="Helical" evidence="2">
    <location>
        <begin position="258"/>
        <end position="277"/>
    </location>
</feature>
<evidence type="ECO:0000259" key="3">
    <source>
        <dbReference type="Pfam" id="PF01757"/>
    </source>
</evidence>
<protein>
    <submittedName>
        <fullName evidence="4">Acyltransferase</fullName>
    </submittedName>
</protein>
<dbReference type="InterPro" id="IPR002656">
    <property type="entry name" value="Acyl_transf_3_dom"/>
</dbReference>